<dbReference type="SMART" id="SM00422">
    <property type="entry name" value="HTH_MERR"/>
    <property type="match status" value="1"/>
</dbReference>
<dbReference type="GO" id="GO:0003700">
    <property type="term" value="F:DNA-binding transcription factor activity"/>
    <property type="evidence" value="ECO:0007669"/>
    <property type="project" value="InterPro"/>
</dbReference>
<evidence type="ECO:0000259" key="4">
    <source>
        <dbReference type="PROSITE" id="PS50937"/>
    </source>
</evidence>
<sequence>MKYKIGEVSRILNIPIDTIRYLEKKNIVNPSKDSNNYRFYEAWDINFLTEYKKFRSFDFSVPEVEEILHSDNLENFIGRISKRQKYFEDKLKYYTFLKQKNQKYLDSLNNIKKNLWKCSFTECPSIYYFIHRFNYKYAGKEKFDGLFETWLNYFPFIDTIVEMQLDAVMNRDTNNNYEWGFSIKKKYADAFNIPLNSDKVNHVKSTQSVYTVICAGEKGSFSLKLLNKALEFIEDNGCELAGNVIGNLLARVHEPNGYFRYIEVWLPVKKIDKF</sequence>
<dbReference type="RefSeq" id="WP_158255884.1">
    <property type="nucleotide sequence ID" value="NZ_JALCPJ010000044.1"/>
</dbReference>
<proteinExistence type="predicted"/>
<name>A0A2T0BPU2_9CLOT</name>
<dbReference type="AlphaFoldDB" id="A0A2T0BPU2"/>
<dbReference type="CDD" id="cd00592">
    <property type="entry name" value="HTH_MerR-like"/>
    <property type="match status" value="1"/>
</dbReference>
<evidence type="ECO:0000256" key="3">
    <source>
        <dbReference type="ARBA" id="ARBA00023163"/>
    </source>
</evidence>
<dbReference type="InterPro" id="IPR000551">
    <property type="entry name" value="MerR-type_HTH_dom"/>
</dbReference>
<dbReference type="PANTHER" id="PTHR30204:SF94">
    <property type="entry name" value="HEAVY METAL-DEPENDENT TRANSCRIPTIONAL REGULATOR HI_0293-RELATED"/>
    <property type="match status" value="1"/>
</dbReference>
<feature type="domain" description="HTH merR-type" evidence="4">
    <location>
        <begin position="2"/>
        <end position="70"/>
    </location>
</feature>
<dbReference type="SUPFAM" id="SSF46955">
    <property type="entry name" value="Putative DNA-binding domain"/>
    <property type="match status" value="1"/>
</dbReference>
<keyword evidence="2" id="KW-0238">DNA-binding</keyword>
<dbReference type="InterPro" id="IPR047057">
    <property type="entry name" value="MerR_fam"/>
</dbReference>
<dbReference type="PANTHER" id="PTHR30204">
    <property type="entry name" value="REDOX-CYCLING DRUG-SENSING TRANSCRIPTIONAL ACTIVATOR SOXR"/>
    <property type="match status" value="1"/>
</dbReference>
<keyword evidence="1" id="KW-0805">Transcription regulation</keyword>
<dbReference type="EMBL" id="PVXP01000010">
    <property type="protein sequence ID" value="PRR85893.1"/>
    <property type="molecule type" value="Genomic_DNA"/>
</dbReference>
<keyword evidence="3" id="KW-0804">Transcription</keyword>
<organism evidence="5 6">
    <name type="scientific">Clostridium luticellarii</name>
    <dbReference type="NCBI Taxonomy" id="1691940"/>
    <lineage>
        <taxon>Bacteria</taxon>
        <taxon>Bacillati</taxon>
        <taxon>Bacillota</taxon>
        <taxon>Clostridia</taxon>
        <taxon>Eubacteriales</taxon>
        <taxon>Clostridiaceae</taxon>
        <taxon>Clostridium</taxon>
    </lineage>
</organism>
<dbReference type="GO" id="GO:0003677">
    <property type="term" value="F:DNA binding"/>
    <property type="evidence" value="ECO:0007669"/>
    <property type="project" value="UniProtKB-KW"/>
</dbReference>
<evidence type="ECO:0000313" key="6">
    <source>
        <dbReference type="Proteomes" id="UP000237798"/>
    </source>
</evidence>
<gene>
    <name evidence="5" type="ORF">CLLU_10970</name>
</gene>
<protein>
    <submittedName>
        <fullName evidence="5">Zinc-responsive transcriptional regulator</fullName>
    </submittedName>
</protein>
<keyword evidence="6" id="KW-1185">Reference proteome</keyword>
<evidence type="ECO:0000313" key="5">
    <source>
        <dbReference type="EMBL" id="PRR85893.1"/>
    </source>
</evidence>
<accession>A0A2T0BPU2</accession>
<reference evidence="5 6" key="1">
    <citation type="submission" date="2018-03" db="EMBL/GenBank/DDBJ databases">
        <title>Genome sequence of Clostridium luticellarii DSM 29923.</title>
        <authorList>
            <person name="Poehlein A."/>
            <person name="Daniel R."/>
        </authorList>
    </citation>
    <scope>NUCLEOTIDE SEQUENCE [LARGE SCALE GENOMIC DNA]</scope>
    <source>
        <strain evidence="5 6">DSM 29923</strain>
    </source>
</reference>
<dbReference type="Gene3D" id="1.10.1660.10">
    <property type="match status" value="1"/>
</dbReference>
<evidence type="ECO:0000256" key="2">
    <source>
        <dbReference type="ARBA" id="ARBA00023125"/>
    </source>
</evidence>
<dbReference type="PROSITE" id="PS50937">
    <property type="entry name" value="HTH_MERR_2"/>
    <property type="match status" value="1"/>
</dbReference>
<comment type="caution">
    <text evidence="5">The sequence shown here is derived from an EMBL/GenBank/DDBJ whole genome shotgun (WGS) entry which is preliminary data.</text>
</comment>
<evidence type="ECO:0000256" key="1">
    <source>
        <dbReference type="ARBA" id="ARBA00023015"/>
    </source>
</evidence>
<dbReference type="OrthoDB" id="9811174at2"/>
<dbReference type="InterPro" id="IPR009061">
    <property type="entry name" value="DNA-bd_dom_put_sf"/>
</dbReference>
<dbReference type="Pfam" id="PF13411">
    <property type="entry name" value="MerR_1"/>
    <property type="match status" value="1"/>
</dbReference>
<dbReference type="Proteomes" id="UP000237798">
    <property type="component" value="Unassembled WGS sequence"/>
</dbReference>